<protein>
    <submittedName>
        <fullName evidence="1">Uncharacterized protein</fullName>
    </submittedName>
</protein>
<proteinExistence type="predicted"/>
<dbReference type="PANTHER" id="PTHR37079">
    <property type="entry name" value="SERINE/THREONINE-PROTEIN KINASE ATM"/>
    <property type="match status" value="1"/>
</dbReference>
<dbReference type="STRING" id="43700.ENSMALP00000013808"/>
<dbReference type="GO" id="GO:0006974">
    <property type="term" value="P:DNA damage response"/>
    <property type="evidence" value="ECO:0007669"/>
    <property type="project" value="InterPro"/>
</dbReference>
<evidence type="ECO:0000313" key="2">
    <source>
        <dbReference type="Proteomes" id="UP000261600"/>
    </source>
</evidence>
<dbReference type="AlphaFoldDB" id="A0A3Q3J5L4"/>
<name>A0A3Q3J5L4_MONAL</name>
<accession>A0A3Q3J5L4</accession>
<organism evidence="1 2">
    <name type="scientific">Monopterus albus</name>
    <name type="common">Swamp eel</name>
    <dbReference type="NCBI Taxonomy" id="43700"/>
    <lineage>
        <taxon>Eukaryota</taxon>
        <taxon>Metazoa</taxon>
        <taxon>Chordata</taxon>
        <taxon>Craniata</taxon>
        <taxon>Vertebrata</taxon>
        <taxon>Euteleostomi</taxon>
        <taxon>Actinopterygii</taxon>
        <taxon>Neopterygii</taxon>
        <taxon>Teleostei</taxon>
        <taxon>Neoteleostei</taxon>
        <taxon>Acanthomorphata</taxon>
        <taxon>Anabantaria</taxon>
        <taxon>Synbranchiformes</taxon>
        <taxon>Synbranchidae</taxon>
        <taxon>Monopterus</taxon>
    </lineage>
</organism>
<reference evidence="1" key="1">
    <citation type="submission" date="2025-08" db="UniProtKB">
        <authorList>
            <consortium name="Ensembl"/>
        </authorList>
    </citation>
    <scope>IDENTIFICATION</scope>
</reference>
<sequence>PLLHLPSCSSSYQVELDPVPNPPYFSSHVIKATLDYLSKCCSANHKSLVAILSKTPISIQRILLAICERAAETTNSYERHRIFLMYHLFVNLLLRELKGGLGGSWAFVLRDIIYTLVHHINSRLLLVFIQVC</sequence>
<dbReference type="GO" id="GO:0004674">
    <property type="term" value="F:protein serine/threonine kinase activity"/>
    <property type="evidence" value="ECO:0007669"/>
    <property type="project" value="InterPro"/>
</dbReference>
<reference evidence="1" key="2">
    <citation type="submission" date="2025-09" db="UniProtKB">
        <authorList>
            <consortium name="Ensembl"/>
        </authorList>
    </citation>
    <scope>IDENTIFICATION</scope>
</reference>
<dbReference type="PANTHER" id="PTHR37079:SF4">
    <property type="entry name" value="SERINE_THREONINE-PROTEIN KINASE ATM"/>
    <property type="match status" value="1"/>
</dbReference>
<evidence type="ECO:0000313" key="1">
    <source>
        <dbReference type="Ensembl" id="ENSMALP00000013808.1"/>
    </source>
</evidence>
<dbReference type="Proteomes" id="UP000261600">
    <property type="component" value="Unplaced"/>
</dbReference>
<dbReference type="Ensembl" id="ENSMALT00000014105.1">
    <property type="protein sequence ID" value="ENSMALP00000013808.1"/>
    <property type="gene ID" value="ENSMALG00000009736.1"/>
</dbReference>
<keyword evidence="2" id="KW-1185">Reference proteome</keyword>
<dbReference type="InterPro" id="IPR038980">
    <property type="entry name" value="ATM_plant"/>
</dbReference>